<dbReference type="InterPro" id="IPR029063">
    <property type="entry name" value="SAM-dependent_MTases_sf"/>
</dbReference>
<dbReference type="AlphaFoldDB" id="A0ABD5WZ25"/>
<comment type="caution">
    <text evidence="2">The sequence shown here is derived from an EMBL/GenBank/DDBJ whole genome shotgun (WGS) entry which is preliminary data.</text>
</comment>
<name>A0ABD5WZ25_9EURY</name>
<feature type="domain" description="Methyltransferase" evidence="1">
    <location>
        <begin position="50"/>
        <end position="146"/>
    </location>
</feature>
<dbReference type="RefSeq" id="WP_276237944.1">
    <property type="nucleotide sequence ID" value="NZ_CP119989.1"/>
</dbReference>
<keyword evidence="3" id="KW-1185">Reference proteome</keyword>
<dbReference type="GeneID" id="79268520"/>
<keyword evidence="2" id="KW-0489">Methyltransferase</keyword>
<accession>A0ABD5WZ25</accession>
<organism evidence="2 3">
    <name type="scientific">Halobaculum marinum</name>
    <dbReference type="NCBI Taxonomy" id="3031996"/>
    <lineage>
        <taxon>Archaea</taxon>
        <taxon>Methanobacteriati</taxon>
        <taxon>Methanobacteriota</taxon>
        <taxon>Stenosarchaea group</taxon>
        <taxon>Halobacteria</taxon>
        <taxon>Halobacteriales</taxon>
        <taxon>Haloferacaceae</taxon>
        <taxon>Halobaculum</taxon>
    </lineage>
</organism>
<proteinExistence type="predicted"/>
<dbReference type="CDD" id="cd02440">
    <property type="entry name" value="AdoMet_MTases"/>
    <property type="match status" value="1"/>
</dbReference>
<dbReference type="Pfam" id="PF13649">
    <property type="entry name" value="Methyltransf_25"/>
    <property type="match status" value="1"/>
</dbReference>
<dbReference type="SUPFAM" id="SSF53335">
    <property type="entry name" value="S-adenosyl-L-methionine-dependent methyltransferases"/>
    <property type="match status" value="1"/>
</dbReference>
<reference evidence="2 3" key="1">
    <citation type="journal article" date="2019" name="Int. J. Syst. Evol. Microbiol.">
        <title>The Global Catalogue of Microorganisms (GCM) 10K type strain sequencing project: providing services to taxonomists for standard genome sequencing and annotation.</title>
        <authorList>
            <consortium name="The Broad Institute Genomics Platform"/>
            <consortium name="The Broad Institute Genome Sequencing Center for Infectious Disease"/>
            <person name="Wu L."/>
            <person name="Ma J."/>
        </authorList>
    </citation>
    <scope>NUCLEOTIDE SEQUENCE [LARGE SCALE GENOMIC DNA]</scope>
    <source>
        <strain evidence="2 3">DT55</strain>
    </source>
</reference>
<dbReference type="EC" id="2.1.1.-" evidence="2"/>
<dbReference type="Proteomes" id="UP001596388">
    <property type="component" value="Unassembled WGS sequence"/>
</dbReference>
<dbReference type="EMBL" id="JBHTAG010000003">
    <property type="protein sequence ID" value="MFC7097566.1"/>
    <property type="molecule type" value="Genomic_DNA"/>
</dbReference>
<keyword evidence="2" id="KW-0808">Transferase</keyword>
<evidence type="ECO:0000259" key="1">
    <source>
        <dbReference type="Pfam" id="PF13649"/>
    </source>
</evidence>
<evidence type="ECO:0000313" key="2">
    <source>
        <dbReference type="EMBL" id="MFC7097566.1"/>
    </source>
</evidence>
<dbReference type="GO" id="GO:0032259">
    <property type="term" value="P:methylation"/>
    <property type="evidence" value="ECO:0007669"/>
    <property type="project" value="UniProtKB-KW"/>
</dbReference>
<evidence type="ECO:0000313" key="3">
    <source>
        <dbReference type="Proteomes" id="UP001596388"/>
    </source>
</evidence>
<protein>
    <submittedName>
        <fullName evidence="2">Class I SAM-dependent methyltransferase</fullName>
        <ecNumber evidence="2">2.1.1.-</ecNumber>
    </submittedName>
</protein>
<sequence length="278" mass="30121">MSDERSAPEAFYDAYGTDEWDRLAESIDGRLEYEFTLAEVTDAIPDSGRVLDAGGGAGRYAIWLAERGYEVDLLDVSRGQLDVAAEKLAEHGVADRVTLHHGSVDDLAFDADTFDATLCLGGPLSHLLDADDREQAVEELARVTRRDAPVLVSVMGLLGFVQLQALAGRNVRALPALLAHGDYDADLLDAHGYDNEFTATHFFRRAELRDLLAGAGLSVERVTGLEGLGSPLHDAGIRESVESLDDAERSAVVETFDRLRDDPAVADLSVHMLAICRS</sequence>
<gene>
    <name evidence="2" type="ORF">ACFQKD_09645</name>
</gene>
<dbReference type="GO" id="GO:0008168">
    <property type="term" value="F:methyltransferase activity"/>
    <property type="evidence" value="ECO:0007669"/>
    <property type="project" value="UniProtKB-KW"/>
</dbReference>
<dbReference type="InterPro" id="IPR041698">
    <property type="entry name" value="Methyltransf_25"/>
</dbReference>
<dbReference type="Gene3D" id="3.40.50.150">
    <property type="entry name" value="Vaccinia Virus protein VP39"/>
    <property type="match status" value="1"/>
</dbReference>